<feature type="compositionally biased region" description="Low complexity" evidence="6">
    <location>
        <begin position="96"/>
        <end position="107"/>
    </location>
</feature>
<dbReference type="InterPro" id="IPR009057">
    <property type="entry name" value="Homeodomain-like_sf"/>
</dbReference>
<dbReference type="PANTHER" id="PTHR24327:SF81">
    <property type="entry name" value="HOMEOTIC PROTEIN DISTAL-LESS-RELATED"/>
    <property type="match status" value="1"/>
</dbReference>
<dbReference type="STRING" id="1965070.A0A443RIL0"/>
<dbReference type="AlphaFoldDB" id="A0A443RIL0"/>
<keyword evidence="4 5" id="KW-0539">Nucleus</keyword>
<protein>
    <submittedName>
        <fullName evidence="9">Distal-less-like protein</fullName>
    </submittedName>
</protein>
<feature type="domain" description="Homeobox" evidence="7">
    <location>
        <begin position="67"/>
        <end position="84"/>
    </location>
</feature>
<dbReference type="GO" id="GO:0005634">
    <property type="term" value="C:nucleus"/>
    <property type="evidence" value="ECO:0007669"/>
    <property type="project" value="UniProtKB-SubCell"/>
</dbReference>
<dbReference type="SUPFAM" id="SSF46689">
    <property type="entry name" value="Homeodomain-like"/>
    <property type="match status" value="1"/>
</dbReference>
<evidence type="ECO:0000313" key="10">
    <source>
        <dbReference type="EMBL" id="RWS15092.1"/>
    </source>
</evidence>
<dbReference type="OrthoDB" id="6159439at2759"/>
<reference evidence="9" key="2">
    <citation type="submission" date="2018-11" db="EMBL/GenBank/DDBJ databases">
        <title>Trombidioid mite genomics.</title>
        <authorList>
            <person name="Dong X."/>
        </authorList>
    </citation>
    <scope>NUCLEOTIDE SEQUENCE</scope>
    <source>
        <strain evidence="9">UoL-WK</strain>
    </source>
</reference>
<evidence type="ECO:0000313" key="8">
    <source>
        <dbReference type="EMBL" id="RWS15085.1"/>
    </source>
</evidence>
<evidence type="ECO:0000256" key="3">
    <source>
        <dbReference type="ARBA" id="ARBA00023155"/>
    </source>
</evidence>
<dbReference type="PANTHER" id="PTHR24327">
    <property type="entry name" value="HOMEOBOX PROTEIN"/>
    <property type="match status" value="1"/>
</dbReference>
<dbReference type="GO" id="GO:0000981">
    <property type="term" value="F:DNA-binding transcription factor activity, RNA polymerase II-specific"/>
    <property type="evidence" value="ECO:0007669"/>
    <property type="project" value="TreeGrafter"/>
</dbReference>
<sequence length="213" mass="22653">MCEHRVRIDAGTVAAFTLMTVVVASAGHSVPVERSTQNAGDLDSDGSSIRVSRPWKGQAKWVFMKLKRKVKIWFQNRRSKYKKMLKAQQQQPPPQAGQANNAQSGAQGASGPGGNTPLHPPASATTPQTPPETPENHTPPSVGPPPLLPVGSIATTPASSGSMSTISPPAMSPPITSWDMGPAKAAAMSNSYIPQYSWYHHGHDPSMNSQLLT</sequence>
<keyword evidence="3 5" id="KW-0371">Homeobox</keyword>
<evidence type="ECO:0000256" key="6">
    <source>
        <dbReference type="SAM" id="MobiDB-lite"/>
    </source>
</evidence>
<keyword evidence="2 5" id="KW-0238">DNA-binding</keyword>
<feature type="compositionally biased region" description="Polar residues" evidence="6">
    <location>
        <begin position="34"/>
        <end position="50"/>
    </location>
</feature>
<comment type="subcellular location">
    <subcellularLocation>
        <location evidence="1 5">Nucleus</location>
    </subcellularLocation>
</comment>
<evidence type="ECO:0000256" key="5">
    <source>
        <dbReference type="PROSITE-ProRule" id="PRU00108"/>
    </source>
</evidence>
<proteinExistence type="predicted"/>
<dbReference type="Proteomes" id="UP000285301">
    <property type="component" value="Unassembled WGS sequence"/>
</dbReference>
<feature type="region of interest" description="Disordered" evidence="6">
    <location>
        <begin position="83"/>
        <end position="170"/>
    </location>
</feature>
<name>A0A443RIL0_9ACAR</name>
<gene>
    <name evidence="10" type="ORF">B4U79_01814</name>
    <name evidence="9" type="ORF">B4U79_02643</name>
    <name evidence="8" type="ORF">B4U79_15001</name>
</gene>
<evidence type="ECO:0000256" key="1">
    <source>
        <dbReference type="ARBA" id="ARBA00004123"/>
    </source>
</evidence>
<feature type="region of interest" description="Disordered" evidence="6">
    <location>
        <begin position="31"/>
        <end position="51"/>
    </location>
</feature>
<evidence type="ECO:0000259" key="7">
    <source>
        <dbReference type="PROSITE" id="PS50071"/>
    </source>
</evidence>
<dbReference type="EMBL" id="NCKU01000548">
    <property type="protein sequence ID" value="RWS15088.1"/>
    <property type="molecule type" value="Genomic_DNA"/>
</dbReference>
<dbReference type="EMBL" id="NCKU01000549">
    <property type="protein sequence ID" value="RWS15085.1"/>
    <property type="molecule type" value="Genomic_DNA"/>
</dbReference>
<keyword evidence="11" id="KW-1185">Reference proteome</keyword>
<dbReference type="InterPro" id="IPR001356">
    <property type="entry name" value="HD"/>
</dbReference>
<evidence type="ECO:0000313" key="11">
    <source>
        <dbReference type="Proteomes" id="UP000285301"/>
    </source>
</evidence>
<evidence type="ECO:0000256" key="2">
    <source>
        <dbReference type="ARBA" id="ARBA00023125"/>
    </source>
</evidence>
<reference evidence="9 11" key="1">
    <citation type="journal article" date="2018" name="Gigascience">
        <title>Genomes of trombidid mites reveal novel predicted allergens and laterally-transferred genes associated with secondary metabolism.</title>
        <authorList>
            <person name="Dong X."/>
            <person name="Chaisiri K."/>
            <person name="Xia D."/>
            <person name="Armstrong S.D."/>
            <person name="Fang Y."/>
            <person name="Donnelly M.J."/>
            <person name="Kadowaki T."/>
            <person name="McGarry J.W."/>
            <person name="Darby A.C."/>
            <person name="Makepeace B.L."/>
        </authorList>
    </citation>
    <scope>NUCLEOTIDE SEQUENCE [LARGE SCALE GENOMIC DNA]</scope>
    <source>
        <strain evidence="9">UoL-WK</strain>
    </source>
</reference>
<dbReference type="PROSITE" id="PS50071">
    <property type="entry name" value="HOMEOBOX_2"/>
    <property type="match status" value="1"/>
</dbReference>
<dbReference type="InterPro" id="IPR050460">
    <property type="entry name" value="Distal-less_Homeobox_TF"/>
</dbReference>
<dbReference type="CDD" id="cd00086">
    <property type="entry name" value="homeodomain"/>
    <property type="match status" value="1"/>
</dbReference>
<feature type="DNA-binding region" description="Homeobox" evidence="5">
    <location>
        <begin position="69"/>
        <end position="85"/>
    </location>
</feature>
<accession>A0A443RIL0</accession>
<feature type="compositionally biased region" description="Polar residues" evidence="6">
    <location>
        <begin position="153"/>
        <end position="167"/>
    </location>
</feature>
<evidence type="ECO:0000256" key="4">
    <source>
        <dbReference type="ARBA" id="ARBA00023242"/>
    </source>
</evidence>
<dbReference type="Gene3D" id="1.10.10.60">
    <property type="entry name" value="Homeodomain-like"/>
    <property type="match status" value="1"/>
</dbReference>
<dbReference type="GO" id="GO:0000978">
    <property type="term" value="F:RNA polymerase II cis-regulatory region sequence-specific DNA binding"/>
    <property type="evidence" value="ECO:0007669"/>
    <property type="project" value="TreeGrafter"/>
</dbReference>
<evidence type="ECO:0000313" key="9">
    <source>
        <dbReference type="EMBL" id="RWS15088.1"/>
    </source>
</evidence>
<organism evidence="9 11">
    <name type="scientific">Dinothrombium tinctorium</name>
    <dbReference type="NCBI Taxonomy" id="1965070"/>
    <lineage>
        <taxon>Eukaryota</taxon>
        <taxon>Metazoa</taxon>
        <taxon>Ecdysozoa</taxon>
        <taxon>Arthropoda</taxon>
        <taxon>Chelicerata</taxon>
        <taxon>Arachnida</taxon>
        <taxon>Acari</taxon>
        <taxon>Acariformes</taxon>
        <taxon>Trombidiformes</taxon>
        <taxon>Prostigmata</taxon>
        <taxon>Anystina</taxon>
        <taxon>Parasitengona</taxon>
        <taxon>Trombidioidea</taxon>
        <taxon>Trombidiidae</taxon>
        <taxon>Dinothrombium</taxon>
    </lineage>
</organism>
<dbReference type="EMBL" id="NCKU01000547">
    <property type="protein sequence ID" value="RWS15092.1"/>
    <property type="molecule type" value="Genomic_DNA"/>
</dbReference>
<comment type="caution">
    <text evidence="9">The sequence shown here is derived from an EMBL/GenBank/DDBJ whole genome shotgun (WGS) entry which is preliminary data.</text>
</comment>